<dbReference type="Proteomes" id="UP000274822">
    <property type="component" value="Unassembled WGS sequence"/>
</dbReference>
<evidence type="ECO:0000313" key="3">
    <source>
        <dbReference type="Proteomes" id="UP000274822"/>
    </source>
</evidence>
<reference evidence="2 3" key="1">
    <citation type="journal article" date="2018" name="New Phytol.">
        <title>Phylogenomics of Endogonaceae and evolution of mycorrhizas within Mucoromycota.</title>
        <authorList>
            <person name="Chang Y."/>
            <person name="Desiro A."/>
            <person name="Na H."/>
            <person name="Sandor L."/>
            <person name="Lipzen A."/>
            <person name="Clum A."/>
            <person name="Barry K."/>
            <person name="Grigoriev I.V."/>
            <person name="Martin F.M."/>
            <person name="Stajich J.E."/>
            <person name="Smith M.E."/>
            <person name="Bonito G."/>
            <person name="Spatafora J.W."/>
        </authorList>
    </citation>
    <scope>NUCLEOTIDE SEQUENCE [LARGE SCALE GENOMIC DNA]</scope>
    <source>
        <strain evidence="2 3">AD002</strain>
    </source>
</reference>
<organism evidence="2 3">
    <name type="scientific">Jimgerdemannia flammicorona</name>
    <dbReference type="NCBI Taxonomy" id="994334"/>
    <lineage>
        <taxon>Eukaryota</taxon>
        <taxon>Fungi</taxon>
        <taxon>Fungi incertae sedis</taxon>
        <taxon>Mucoromycota</taxon>
        <taxon>Mucoromycotina</taxon>
        <taxon>Endogonomycetes</taxon>
        <taxon>Endogonales</taxon>
        <taxon>Endogonaceae</taxon>
        <taxon>Jimgerdemannia</taxon>
    </lineage>
</organism>
<name>A0A433Q161_9FUNG</name>
<gene>
    <name evidence="2" type="ORF">BC938DRAFT_474980</name>
</gene>
<dbReference type="AlphaFoldDB" id="A0A433Q161"/>
<proteinExistence type="predicted"/>
<sequence>MIVRTPAIPPLLLFLALFHLTLSLVSALSPLPANDFILPAPAHNVPKLGQPSAVTQMTIDGGAVVTLQLHFHANETYIAVYFDPNIDPRKKVIQAQPVCLAMAIGLPKLALDAVAPGGCFFAGVSPRHQCLKSNMNVANPCIRKRDYEIESGKRNYFLRDTVACGVKDLELGMWFNLEKLGRTSANANQPLAVFRSERVESFFNETSILMAYSFKMPFPLSAWHCSDLTTDPASLVLLRRPDGDASSAKIAAVMALTMVGIVFYRKWGRRVVGILSAA</sequence>
<accession>A0A433Q161</accession>
<protein>
    <submittedName>
        <fullName evidence="2">Uncharacterized protein</fullName>
    </submittedName>
</protein>
<keyword evidence="3" id="KW-1185">Reference proteome</keyword>
<dbReference type="EMBL" id="RBNJ01019453">
    <property type="protein sequence ID" value="RUS23541.1"/>
    <property type="molecule type" value="Genomic_DNA"/>
</dbReference>
<evidence type="ECO:0000256" key="1">
    <source>
        <dbReference type="SAM" id="SignalP"/>
    </source>
</evidence>
<comment type="caution">
    <text evidence="2">The sequence shown here is derived from an EMBL/GenBank/DDBJ whole genome shotgun (WGS) entry which is preliminary data.</text>
</comment>
<evidence type="ECO:0000313" key="2">
    <source>
        <dbReference type="EMBL" id="RUS23541.1"/>
    </source>
</evidence>
<feature type="signal peptide" evidence="1">
    <location>
        <begin position="1"/>
        <end position="27"/>
    </location>
</feature>
<keyword evidence="1" id="KW-0732">Signal</keyword>
<feature type="chain" id="PRO_5019168463" evidence="1">
    <location>
        <begin position="28"/>
        <end position="278"/>
    </location>
</feature>